<dbReference type="Proteomes" id="UP000765509">
    <property type="component" value="Unassembled WGS sequence"/>
</dbReference>
<gene>
    <name evidence="2" type="ORF">O181_041699</name>
</gene>
<dbReference type="EMBL" id="AVOT02016601">
    <property type="protein sequence ID" value="MBW0501984.1"/>
    <property type="molecule type" value="Genomic_DNA"/>
</dbReference>
<evidence type="ECO:0000313" key="3">
    <source>
        <dbReference type="Proteomes" id="UP000765509"/>
    </source>
</evidence>
<name>A0A9Q3HGR5_9BASI</name>
<feature type="region of interest" description="Disordered" evidence="1">
    <location>
        <begin position="124"/>
        <end position="150"/>
    </location>
</feature>
<reference evidence="2" key="1">
    <citation type="submission" date="2021-03" db="EMBL/GenBank/DDBJ databases">
        <title>Draft genome sequence of rust myrtle Austropuccinia psidii MF-1, a brazilian biotype.</title>
        <authorList>
            <person name="Quecine M.C."/>
            <person name="Pachon D.M.R."/>
            <person name="Bonatelli M.L."/>
            <person name="Correr F.H."/>
            <person name="Franceschini L.M."/>
            <person name="Leite T.F."/>
            <person name="Margarido G.R.A."/>
            <person name="Almeida C.A."/>
            <person name="Ferrarezi J.A."/>
            <person name="Labate C.A."/>
        </authorList>
    </citation>
    <scope>NUCLEOTIDE SEQUENCE</scope>
    <source>
        <strain evidence="2">MF-1</strain>
    </source>
</reference>
<organism evidence="2 3">
    <name type="scientific">Austropuccinia psidii MF-1</name>
    <dbReference type="NCBI Taxonomy" id="1389203"/>
    <lineage>
        <taxon>Eukaryota</taxon>
        <taxon>Fungi</taxon>
        <taxon>Dikarya</taxon>
        <taxon>Basidiomycota</taxon>
        <taxon>Pucciniomycotina</taxon>
        <taxon>Pucciniomycetes</taxon>
        <taxon>Pucciniales</taxon>
        <taxon>Sphaerophragmiaceae</taxon>
        <taxon>Austropuccinia</taxon>
    </lineage>
</organism>
<accession>A0A9Q3HGR5</accession>
<comment type="caution">
    <text evidence="2">The sequence shown here is derived from an EMBL/GenBank/DDBJ whole genome shotgun (WGS) entry which is preliminary data.</text>
</comment>
<sequence length="195" mass="21257">MDAMNTSHSGLLKKFSRAFSCTHAVIVSSISAASIHQGESSSIIGNRLHVAPQQHQSSHVSHENVTQSQNPFQHYPQCLGNFTSLASASPPSPPQFFACLRAQPTLQMRLQHCPPISILTTPARRVPSQHAPDTTDPYARGVPSQHAPNTTDRYACVVPSQHAPDTTDPYCCVVPSRYDPNTTDPYACVVPSRHH</sequence>
<proteinExistence type="predicted"/>
<evidence type="ECO:0000256" key="1">
    <source>
        <dbReference type="SAM" id="MobiDB-lite"/>
    </source>
</evidence>
<evidence type="ECO:0000313" key="2">
    <source>
        <dbReference type="EMBL" id="MBW0501984.1"/>
    </source>
</evidence>
<keyword evidence="3" id="KW-1185">Reference proteome</keyword>
<protein>
    <submittedName>
        <fullName evidence="2">Uncharacterized protein</fullName>
    </submittedName>
</protein>
<dbReference type="AlphaFoldDB" id="A0A9Q3HGR5"/>